<feature type="compositionally biased region" description="Acidic residues" evidence="6">
    <location>
        <begin position="988"/>
        <end position="998"/>
    </location>
</feature>
<keyword evidence="2" id="KW-1017">Isopeptide bond</keyword>
<evidence type="ECO:0000313" key="7">
    <source>
        <dbReference type="EMBL" id="EIE25302.1"/>
    </source>
</evidence>
<dbReference type="GO" id="GO:0070182">
    <property type="term" value="F:DNA polymerase binding"/>
    <property type="evidence" value="ECO:0007669"/>
    <property type="project" value="TreeGrafter"/>
</dbReference>
<dbReference type="GO" id="GO:0007129">
    <property type="term" value="P:homologous chromosome pairing at meiosis"/>
    <property type="evidence" value="ECO:0007669"/>
    <property type="project" value="TreeGrafter"/>
</dbReference>
<feature type="compositionally biased region" description="Polar residues" evidence="6">
    <location>
        <begin position="456"/>
        <end position="466"/>
    </location>
</feature>
<dbReference type="PANTHER" id="PTHR32086:SF0">
    <property type="entry name" value="FANCONI ANEMIA GROUP D2 PROTEIN"/>
    <property type="match status" value="1"/>
</dbReference>
<keyword evidence="4" id="KW-0539">Nucleus</keyword>
<dbReference type="RefSeq" id="XP_005649846.1">
    <property type="nucleotide sequence ID" value="XM_005649789.1"/>
</dbReference>
<gene>
    <name evidence="7" type="ORF">COCSUDRAFT_61526</name>
</gene>
<comment type="subcellular location">
    <subcellularLocation>
        <location evidence="1">Nucleus</location>
    </subcellularLocation>
</comment>
<dbReference type="STRING" id="574566.I0Z3T3"/>
<dbReference type="Proteomes" id="UP000007264">
    <property type="component" value="Unassembled WGS sequence"/>
</dbReference>
<dbReference type="GO" id="GO:0031573">
    <property type="term" value="P:mitotic intra-S DNA damage checkpoint signaling"/>
    <property type="evidence" value="ECO:0007669"/>
    <property type="project" value="TreeGrafter"/>
</dbReference>
<evidence type="ECO:0000313" key="8">
    <source>
        <dbReference type="Proteomes" id="UP000007264"/>
    </source>
</evidence>
<comment type="similarity">
    <text evidence="5">Belongs to the Fanconi anemia protein FANCD2 family.</text>
</comment>
<dbReference type="GO" id="GO:0000793">
    <property type="term" value="C:condensed chromosome"/>
    <property type="evidence" value="ECO:0007669"/>
    <property type="project" value="TreeGrafter"/>
</dbReference>
<name>I0Z3T3_COCSC</name>
<evidence type="ECO:0000256" key="4">
    <source>
        <dbReference type="ARBA" id="ARBA00023242"/>
    </source>
</evidence>
<feature type="region of interest" description="Disordered" evidence="6">
    <location>
        <begin position="417"/>
        <end position="471"/>
    </location>
</feature>
<dbReference type="GO" id="GO:0005634">
    <property type="term" value="C:nucleus"/>
    <property type="evidence" value="ECO:0007669"/>
    <property type="project" value="UniProtKB-SubCell"/>
</dbReference>
<dbReference type="AlphaFoldDB" id="I0Z3T3"/>
<organism evidence="7 8">
    <name type="scientific">Coccomyxa subellipsoidea (strain C-169)</name>
    <name type="common">Green microalga</name>
    <dbReference type="NCBI Taxonomy" id="574566"/>
    <lineage>
        <taxon>Eukaryota</taxon>
        <taxon>Viridiplantae</taxon>
        <taxon>Chlorophyta</taxon>
        <taxon>core chlorophytes</taxon>
        <taxon>Trebouxiophyceae</taxon>
        <taxon>Trebouxiophyceae incertae sedis</taxon>
        <taxon>Coccomyxaceae</taxon>
        <taxon>Coccomyxa</taxon>
        <taxon>Coccomyxa subellipsoidea</taxon>
    </lineage>
</organism>
<dbReference type="InterPro" id="IPR029448">
    <property type="entry name" value="FANCD2"/>
</dbReference>
<dbReference type="PANTHER" id="PTHR32086">
    <property type="entry name" value="FANCONI ANEMIA GROUP D2 PROTEIN"/>
    <property type="match status" value="1"/>
</dbReference>
<proteinExistence type="inferred from homology"/>
<keyword evidence="8" id="KW-1185">Reference proteome</keyword>
<dbReference type="eggNOG" id="KOG4712">
    <property type="taxonomic scope" value="Eukaryota"/>
</dbReference>
<keyword evidence="3" id="KW-0832">Ubl conjugation</keyword>
<reference evidence="7 8" key="1">
    <citation type="journal article" date="2012" name="Genome Biol.">
        <title>The genome of the polar eukaryotic microalga coccomyxa subellipsoidea reveals traits of cold adaptation.</title>
        <authorList>
            <person name="Blanc G."/>
            <person name="Agarkova I."/>
            <person name="Grimwood J."/>
            <person name="Kuo A."/>
            <person name="Brueggeman A."/>
            <person name="Dunigan D."/>
            <person name="Gurnon J."/>
            <person name="Ladunga I."/>
            <person name="Lindquist E."/>
            <person name="Lucas S."/>
            <person name="Pangilinan J."/>
            <person name="Proschold T."/>
            <person name="Salamov A."/>
            <person name="Schmutz J."/>
            <person name="Weeks D."/>
            <person name="Yamada T."/>
            <person name="Claverie J.M."/>
            <person name="Grigoriev I."/>
            <person name="Van Etten J."/>
            <person name="Lomsadze A."/>
            <person name="Borodovsky M."/>
        </authorList>
    </citation>
    <scope>NUCLEOTIDE SEQUENCE [LARGE SCALE GENOMIC DNA]</scope>
    <source>
        <strain evidence="7 8">C-169</strain>
    </source>
</reference>
<evidence type="ECO:0008006" key="9">
    <source>
        <dbReference type="Google" id="ProtNLM"/>
    </source>
</evidence>
<feature type="compositionally biased region" description="Acidic residues" evidence="6">
    <location>
        <begin position="1006"/>
        <end position="1024"/>
    </location>
</feature>
<protein>
    <recommendedName>
        <fullName evidence="9">Fanconi anemia group D2 protein</fullName>
    </recommendedName>
</protein>
<dbReference type="EMBL" id="AGSI01000004">
    <property type="protein sequence ID" value="EIE25302.1"/>
    <property type="molecule type" value="Genomic_DNA"/>
</dbReference>
<sequence length="1024" mass="111154">MQALVAKVKELCDGNGSFLLSALDAFSTLCLAEDLQADLKELFPSFLMLAGVLVASASEAAQQGGRQMYTELFLEFEDAYARQEVLRCLHTHLGSRIAAQTSAAIETLLQLASSNVEALLSYAAFLTSIMEYLEDYDSKQLHQLQVCQLFSALVVHAVRGQHDSRQTSSLENEYQIMLRKYIRSMSIQTCRIGIIGTVSLIEQLAAAVETGDDAFQQRCISSATEILDHALNACKASSDQPASVFALLCDELASIVAKGHVGSALLEHMRCLATDELQAMLCDVVDGNIEASANLPTLELRATNSLDGLTAILGCSLCLPLPSSLAVKQLSASSAEQRQMACLSLWHAVNWLREVVNAFSCDNTGRAEDPDLEQKLVLRLQHLCQLEALLNVVLNYAPATLELPTCQGTTASLPAATTSTKAKKKGQGKGTQQESERHGEDHTDIEEQSLEHKENAPSNVHQPSQTHVDRQEDRLALVRRHLRPLCSSALRLMSVLTDVTPASMALAPQVYLISELLRAVEVHLPTANKNPFAKPVTHACAPGLGISSRKELVQLLESCMPAIQKMQQAAHSFLQDTEGAGDAAEVARLPGSEMAMEDSLLLDQDIALDTLNAFAAASRLSTLTLQLMQTITACKELHLATHQRLLVAFLSAFSEEPSPARGASPAPSSEQVLELLQGTFRYTEGLSRGSEGEFDKELLIVEVLHNLVLLSSKLKETDADLEGRVSGAAEAVLQNDWEHCPAAAPGRHKPRQGAGCGWKGRTAAIATLLRFHVVHHNSPLATLLKLAEDLMPSMLSDSDHAALSPSSLGTWYKALFEVLLQKWESIAKELTASNAADDVEATVEQACQCAKVFAALNQVTKTHTDKQVHLQAVRCGGRFLELFMKLAKFWKGLVNGDDHGIEQFTELAHDMQKGTRIMQILCSEAKCRKELGIVAKVPQVKKRLEQSIFLVKGLLQASGVVQTVQVGNLKHKDLSGRVVASQAYVESSSEDSEEDGEGEDGRDGAEEADQDEQDGAESGEELDD</sequence>
<evidence type="ECO:0000256" key="2">
    <source>
        <dbReference type="ARBA" id="ARBA00022499"/>
    </source>
</evidence>
<dbReference type="OrthoDB" id="509626at2759"/>
<dbReference type="KEGG" id="csl:COCSUDRAFT_61526"/>
<dbReference type="GO" id="GO:0036297">
    <property type="term" value="P:interstrand cross-link repair"/>
    <property type="evidence" value="ECO:0007669"/>
    <property type="project" value="TreeGrafter"/>
</dbReference>
<dbReference type="GeneID" id="17043304"/>
<feature type="region of interest" description="Disordered" evidence="6">
    <location>
        <begin position="981"/>
        <end position="1024"/>
    </location>
</feature>
<evidence type="ECO:0000256" key="5">
    <source>
        <dbReference type="ARBA" id="ARBA00093456"/>
    </source>
</evidence>
<accession>I0Z3T3</accession>
<dbReference type="GO" id="GO:1990918">
    <property type="term" value="P:double-strand break repair involved in meiotic recombination"/>
    <property type="evidence" value="ECO:0007669"/>
    <property type="project" value="TreeGrafter"/>
</dbReference>
<evidence type="ECO:0000256" key="1">
    <source>
        <dbReference type="ARBA" id="ARBA00004123"/>
    </source>
</evidence>
<dbReference type="Pfam" id="PF14631">
    <property type="entry name" value="FancD2"/>
    <property type="match status" value="3"/>
</dbReference>
<evidence type="ECO:0000256" key="6">
    <source>
        <dbReference type="SAM" id="MobiDB-lite"/>
    </source>
</evidence>
<comment type="caution">
    <text evidence="7">The sequence shown here is derived from an EMBL/GenBank/DDBJ whole genome shotgun (WGS) entry which is preliminary data.</text>
</comment>
<evidence type="ECO:0000256" key="3">
    <source>
        <dbReference type="ARBA" id="ARBA00022843"/>
    </source>
</evidence>